<accession>A0A9D2QZI1</accession>
<dbReference type="EMBL" id="DWUW01000110">
    <property type="protein sequence ID" value="HJD31042.1"/>
    <property type="molecule type" value="Genomic_DNA"/>
</dbReference>
<evidence type="ECO:0000259" key="1">
    <source>
        <dbReference type="Pfam" id="PF21805"/>
    </source>
</evidence>
<reference evidence="2" key="2">
    <citation type="submission" date="2021-04" db="EMBL/GenBank/DDBJ databases">
        <authorList>
            <person name="Gilroy R."/>
        </authorList>
    </citation>
    <scope>NUCLEOTIDE SEQUENCE</scope>
    <source>
        <strain evidence="2">ChiHjej8B7-25341</strain>
    </source>
</reference>
<gene>
    <name evidence="2" type="ORF">H9912_03780</name>
</gene>
<dbReference type="AlphaFoldDB" id="A0A9D2QZI1"/>
<proteinExistence type="predicted"/>
<evidence type="ECO:0000313" key="3">
    <source>
        <dbReference type="Proteomes" id="UP000823851"/>
    </source>
</evidence>
<dbReference type="Pfam" id="PF21805">
    <property type="entry name" value="Imm5_like"/>
    <property type="match status" value="1"/>
</dbReference>
<feature type="domain" description="Imm-5-like" evidence="1">
    <location>
        <begin position="24"/>
        <end position="153"/>
    </location>
</feature>
<reference evidence="2" key="1">
    <citation type="journal article" date="2021" name="PeerJ">
        <title>Extensive microbial diversity within the chicken gut microbiome revealed by metagenomics and culture.</title>
        <authorList>
            <person name="Gilroy R."/>
            <person name="Ravi A."/>
            <person name="Getino M."/>
            <person name="Pursley I."/>
            <person name="Horton D.L."/>
            <person name="Alikhan N.F."/>
            <person name="Baker D."/>
            <person name="Gharbi K."/>
            <person name="Hall N."/>
            <person name="Watson M."/>
            <person name="Adriaenssens E.M."/>
            <person name="Foster-Nyarko E."/>
            <person name="Jarju S."/>
            <person name="Secka A."/>
            <person name="Antonio M."/>
            <person name="Oren A."/>
            <person name="Chaudhuri R.R."/>
            <person name="La Ragione R."/>
            <person name="Hildebrand F."/>
            <person name="Pallen M.J."/>
        </authorList>
    </citation>
    <scope>NUCLEOTIDE SEQUENCE</scope>
    <source>
        <strain evidence="2">ChiHjej8B7-25341</strain>
    </source>
</reference>
<sequence>MFMAALRKMLGDMNGSAATSLMRLIETQSRETLTRWAAAHAKERYLPLLKEEPEIFPQMERTISAVEGFLNGEITLKELKPVLAGARSAVKELADSRTADPVALAAARAVSTACAAAQTPTNAFGFLLYGAAACAYHSAGLSEAASTYDRLAEEELQRALLSLQAILVPDEPHPVSIRWSC</sequence>
<dbReference type="Proteomes" id="UP000823851">
    <property type="component" value="Unassembled WGS sequence"/>
</dbReference>
<name>A0A9D2QZI1_9FIRM</name>
<organism evidence="2 3">
    <name type="scientific">Candidatus Eisenbergiella stercorigallinarum</name>
    <dbReference type="NCBI Taxonomy" id="2838557"/>
    <lineage>
        <taxon>Bacteria</taxon>
        <taxon>Bacillati</taxon>
        <taxon>Bacillota</taxon>
        <taxon>Clostridia</taxon>
        <taxon>Lachnospirales</taxon>
        <taxon>Lachnospiraceae</taxon>
        <taxon>Eisenbergiella</taxon>
    </lineage>
</organism>
<comment type="caution">
    <text evidence="2">The sequence shown here is derived from an EMBL/GenBank/DDBJ whole genome shotgun (WGS) entry which is preliminary data.</text>
</comment>
<dbReference type="InterPro" id="IPR048667">
    <property type="entry name" value="Imm5-like"/>
</dbReference>
<protein>
    <recommendedName>
        <fullName evidence="1">Imm-5-like domain-containing protein</fullName>
    </recommendedName>
</protein>
<evidence type="ECO:0000313" key="2">
    <source>
        <dbReference type="EMBL" id="HJD31042.1"/>
    </source>
</evidence>